<comment type="caution">
    <text evidence="1">The sequence shown here is derived from an EMBL/GenBank/DDBJ whole genome shotgun (WGS) entry which is preliminary data.</text>
</comment>
<accession>A0A0G1CGV4</accession>
<gene>
    <name evidence="1" type="ORF">UV59_C0015G0012</name>
</gene>
<reference evidence="1 2" key="1">
    <citation type="journal article" date="2015" name="Nature">
        <title>rRNA introns, odd ribosomes, and small enigmatic genomes across a large radiation of phyla.</title>
        <authorList>
            <person name="Brown C.T."/>
            <person name="Hug L.A."/>
            <person name="Thomas B.C."/>
            <person name="Sharon I."/>
            <person name="Castelle C.J."/>
            <person name="Singh A."/>
            <person name="Wilkins M.J."/>
            <person name="Williams K.H."/>
            <person name="Banfield J.F."/>
        </authorList>
    </citation>
    <scope>NUCLEOTIDE SEQUENCE [LARGE SCALE GENOMIC DNA]</scope>
</reference>
<evidence type="ECO:0000313" key="1">
    <source>
        <dbReference type="EMBL" id="KKS84689.1"/>
    </source>
</evidence>
<sequence>MAYIEAFLQLGQCLFYSYLSEIEAESALPQTVKTKSITPLSADLEPDDNAILLPTDLHLPLYEEMNKVFPNVSSFGENRCKIVIDRDYWSTPTVVEVERVEVDTDKDRRMIFRVGVSYQYGDDQYKYVIPRANVITYDRASYDKVSFWIVNDNQATRVTVCNDGYVQLT</sequence>
<proteinExistence type="predicted"/>
<name>A0A0G1CGV4_9BACT</name>
<evidence type="ECO:0000313" key="2">
    <source>
        <dbReference type="Proteomes" id="UP000034543"/>
    </source>
</evidence>
<dbReference type="Proteomes" id="UP000034543">
    <property type="component" value="Unassembled WGS sequence"/>
</dbReference>
<dbReference type="AlphaFoldDB" id="A0A0G1CGV4"/>
<protein>
    <submittedName>
        <fullName evidence="1">Uncharacterized protein</fullName>
    </submittedName>
</protein>
<dbReference type="EMBL" id="LCFB01000015">
    <property type="protein sequence ID" value="KKS84689.1"/>
    <property type="molecule type" value="Genomic_DNA"/>
</dbReference>
<organism evidence="1 2">
    <name type="scientific">Candidatus Gottesmanbacteria bacterium GW2011_GWA1_43_11</name>
    <dbReference type="NCBI Taxonomy" id="1618436"/>
    <lineage>
        <taxon>Bacteria</taxon>
        <taxon>Candidatus Gottesmaniibacteriota</taxon>
    </lineage>
</organism>
<dbReference type="STRING" id="1618436.UV59_C0015G0012"/>